<accession>A0ACB9GQ25</accession>
<reference evidence="1 2" key="2">
    <citation type="journal article" date="2022" name="Mol. Ecol. Resour.">
        <title>The genomes of chicory, endive, great burdock and yacon provide insights into Asteraceae paleo-polyploidization history and plant inulin production.</title>
        <authorList>
            <person name="Fan W."/>
            <person name="Wang S."/>
            <person name="Wang H."/>
            <person name="Wang A."/>
            <person name="Jiang F."/>
            <person name="Liu H."/>
            <person name="Zhao H."/>
            <person name="Xu D."/>
            <person name="Zhang Y."/>
        </authorList>
    </citation>
    <scope>NUCLEOTIDE SEQUENCE [LARGE SCALE GENOMIC DNA]</scope>
    <source>
        <strain evidence="2">cv. Yunnan</strain>
        <tissue evidence="1">Leaves</tissue>
    </source>
</reference>
<dbReference type="Proteomes" id="UP001056120">
    <property type="component" value="Linkage Group LG14"/>
</dbReference>
<comment type="caution">
    <text evidence="1">The sequence shown here is derived from an EMBL/GenBank/DDBJ whole genome shotgun (WGS) entry which is preliminary data.</text>
</comment>
<proteinExistence type="predicted"/>
<name>A0ACB9GQ25_9ASTR</name>
<reference evidence="2" key="1">
    <citation type="journal article" date="2022" name="Mol. Ecol. Resour.">
        <title>The genomes of chicory, endive, great burdock and yacon provide insights into Asteraceae palaeo-polyploidization history and plant inulin production.</title>
        <authorList>
            <person name="Fan W."/>
            <person name="Wang S."/>
            <person name="Wang H."/>
            <person name="Wang A."/>
            <person name="Jiang F."/>
            <person name="Liu H."/>
            <person name="Zhao H."/>
            <person name="Xu D."/>
            <person name="Zhang Y."/>
        </authorList>
    </citation>
    <scope>NUCLEOTIDE SEQUENCE [LARGE SCALE GENOMIC DNA]</scope>
    <source>
        <strain evidence="2">cv. Yunnan</strain>
    </source>
</reference>
<evidence type="ECO:0000313" key="1">
    <source>
        <dbReference type="EMBL" id="KAI3785178.1"/>
    </source>
</evidence>
<organism evidence="1 2">
    <name type="scientific">Smallanthus sonchifolius</name>
    <dbReference type="NCBI Taxonomy" id="185202"/>
    <lineage>
        <taxon>Eukaryota</taxon>
        <taxon>Viridiplantae</taxon>
        <taxon>Streptophyta</taxon>
        <taxon>Embryophyta</taxon>
        <taxon>Tracheophyta</taxon>
        <taxon>Spermatophyta</taxon>
        <taxon>Magnoliopsida</taxon>
        <taxon>eudicotyledons</taxon>
        <taxon>Gunneridae</taxon>
        <taxon>Pentapetalae</taxon>
        <taxon>asterids</taxon>
        <taxon>campanulids</taxon>
        <taxon>Asterales</taxon>
        <taxon>Asteraceae</taxon>
        <taxon>Asteroideae</taxon>
        <taxon>Heliantheae alliance</taxon>
        <taxon>Millerieae</taxon>
        <taxon>Smallanthus</taxon>
    </lineage>
</organism>
<keyword evidence="2" id="KW-1185">Reference proteome</keyword>
<protein>
    <submittedName>
        <fullName evidence="1">Uncharacterized protein</fullName>
    </submittedName>
</protein>
<evidence type="ECO:0000313" key="2">
    <source>
        <dbReference type="Proteomes" id="UP001056120"/>
    </source>
</evidence>
<dbReference type="EMBL" id="CM042031">
    <property type="protein sequence ID" value="KAI3785178.1"/>
    <property type="molecule type" value="Genomic_DNA"/>
</dbReference>
<sequence>MTVFMAHTDYTRPPLHVPSTPHVPCKSVTSAYNRFRAYKYREKERIREAKSLSSDAPILTTGDRFACVGSSNGDIMIWELGSRERIAHKTFKIWDISVLTMPVQASLTNDDIASINRVTWSPDGKLFGNLIITFFPYN</sequence>
<gene>
    <name evidence="1" type="ORF">L1987_44291</name>
</gene>